<organism evidence="5 6">
    <name type="scientific">Leeia aquatica</name>
    <dbReference type="NCBI Taxonomy" id="2725557"/>
    <lineage>
        <taxon>Bacteria</taxon>
        <taxon>Pseudomonadati</taxon>
        <taxon>Pseudomonadota</taxon>
        <taxon>Betaproteobacteria</taxon>
        <taxon>Neisseriales</taxon>
        <taxon>Leeiaceae</taxon>
        <taxon>Leeia</taxon>
    </lineage>
</organism>
<dbReference type="PANTHER" id="PTHR43213">
    <property type="entry name" value="BIFUNCTIONAL DTTP/UTP PYROPHOSPHATASE/METHYLTRANSFERASE PROTEIN-RELATED"/>
    <property type="match status" value="1"/>
</dbReference>
<dbReference type="PIRSF" id="PIRSF006305">
    <property type="entry name" value="Maf"/>
    <property type="match status" value="1"/>
</dbReference>
<dbReference type="Pfam" id="PF02545">
    <property type="entry name" value="Maf"/>
    <property type="match status" value="1"/>
</dbReference>
<feature type="site" description="Important for substrate specificity" evidence="4">
    <location>
        <position position="159"/>
    </location>
</feature>
<dbReference type="InterPro" id="IPR029001">
    <property type="entry name" value="ITPase-like_fam"/>
</dbReference>
<dbReference type="GO" id="GO:0047429">
    <property type="term" value="F:nucleoside triphosphate diphosphatase activity"/>
    <property type="evidence" value="ECO:0007669"/>
    <property type="project" value="UniProtKB-EC"/>
</dbReference>
<dbReference type="AlphaFoldDB" id="A0A847S5P3"/>
<keyword evidence="2 4" id="KW-0378">Hydrolase</keyword>
<evidence type="ECO:0000256" key="4">
    <source>
        <dbReference type="HAMAP-Rule" id="MF_00528"/>
    </source>
</evidence>
<keyword evidence="4" id="KW-0963">Cytoplasm</keyword>
<dbReference type="Gene3D" id="3.90.950.10">
    <property type="match status" value="1"/>
</dbReference>
<dbReference type="CDD" id="cd00555">
    <property type="entry name" value="Maf"/>
    <property type="match status" value="1"/>
</dbReference>
<feature type="site" description="Important for substrate specificity" evidence="4">
    <location>
        <position position="14"/>
    </location>
</feature>
<feature type="site" description="Important for substrate specificity" evidence="4">
    <location>
        <position position="77"/>
    </location>
</feature>
<feature type="active site" description="Proton acceptor" evidence="4">
    <location>
        <position position="76"/>
    </location>
</feature>
<reference evidence="5 6" key="1">
    <citation type="submission" date="2020-04" db="EMBL/GenBank/DDBJ databases">
        <title>Draft genome of Leeia sp. IMCC25680.</title>
        <authorList>
            <person name="Song J."/>
            <person name="Cho J.-C."/>
        </authorList>
    </citation>
    <scope>NUCLEOTIDE SEQUENCE [LARGE SCALE GENOMIC DNA]</scope>
    <source>
        <strain evidence="5 6">IMCC25680</strain>
    </source>
</reference>
<dbReference type="NCBIfam" id="TIGR00172">
    <property type="entry name" value="maf"/>
    <property type="match status" value="1"/>
</dbReference>
<evidence type="ECO:0000256" key="1">
    <source>
        <dbReference type="ARBA" id="ARBA00001968"/>
    </source>
</evidence>
<comment type="similarity">
    <text evidence="4">Belongs to the Maf family. YhdE subfamily.</text>
</comment>
<comment type="caution">
    <text evidence="4">Lacks conserved residue(s) required for the propagation of feature annotation.</text>
</comment>
<evidence type="ECO:0000256" key="3">
    <source>
        <dbReference type="ARBA" id="ARBA00023080"/>
    </source>
</evidence>
<keyword evidence="3 4" id="KW-0546">Nucleotide metabolism</keyword>
<dbReference type="EC" id="3.6.1.9" evidence="4"/>
<dbReference type="InterPro" id="IPR003697">
    <property type="entry name" value="Maf-like"/>
</dbReference>
<comment type="subcellular location">
    <subcellularLocation>
        <location evidence="4">Cytoplasm</location>
    </subcellularLocation>
</comment>
<dbReference type="HAMAP" id="MF_00528">
    <property type="entry name" value="Maf"/>
    <property type="match status" value="1"/>
</dbReference>
<keyword evidence="6" id="KW-1185">Reference proteome</keyword>
<sequence length="201" mass="21943">MQTLPIFLASNSPRRRELLTQIGVSFDVVIPDIDETPFPSEHAADYVCRMAKEKASAAWQRLPDIEKQGRLLLAADTCVVLDDQVLGKPQDGADAAQMLSRYSGRCHEVMTAVAVTDGRTLRVDNVVTTVQFRPLSHAEIAAYVETGEPMDKAGAYGIQGLAALFVTHLEGSYTGVMGLPLYETGQLLSQFGYDVLPRTLD</sequence>
<dbReference type="SUPFAM" id="SSF52972">
    <property type="entry name" value="ITPase-like"/>
    <property type="match status" value="1"/>
</dbReference>
<gene>
    <name evidence="5" type="ORF">HF682_08380</name>
</gene>
<proteinExistence type="inferred from homology"/>
<comment type="catalytic activity">
    <reaction evidence="4">
        <text>UTP + H2O = UMP + diphosphate + H(+)</text>
        <dbReference type="Rhea" id="RHEA:29395"/>
        <dbReference type="ChEBI" id="CHEBI:15377"/>
        <dbReference type="ChEBI" id="CHEBI:15378"/>
        <dbReference type="ChEBI" id="CHEBI:33019"/>
        <dbReference type="ChEBI" id="CHEBI:46398"/>
        <dbReference type="ChEBI" id="CHEBI:57865"/>
        <dbReference type="EC" id="3.6.1.9"/>
    </reaction>
</comment>
<dbReference type="RefSeq" id="WP_168876723.1">
    <property type="nucleotide sequence ID" value="NZ_JABAIM010000001.1"/>
</dbReference>
<comment type="caution">
    <text evidence="5">The sequence shown here is derived from an EMBL/GenBank/DDBJ whole genome shotgun (WGS) entry which is preliminary data.</text>
</comment>
<dbReference type="EMBL" id="JABAIM010000001">
    <property type="protein sequence ID" value="NLR75174.1"/>
    <property type="molecule type" value="Genomic_DNA"/>
</dbReference>
<comment type="cofactor">
    <cofactor evidence="1 4">
        <name>a divalent metal cation</name>
        <dbReference type="ChEBI" id="CHEBI:60240"/>
    </cofactor>
</comment>
<dbReference type="GO" id="GO:0009117">
    <property type="term" value="P:nucleotide metabolic process"/>
    <property type="evidence" value="ECO:0007669"/>
    <property type="project" value="UniProtKB-KW"/>
</dbReference>
<name>A0A847S5P3_9NEIS</name>
<evidence type="ECO:0000256" key="2">
    <source>
        <dbReference type="ARBA" id="ARBA00022801"/>
    </source>
</evidence>
<comment type="catalytic activity">
    <reaction evidence="4">
        <text>dTTP + H2O = dTMP + diphosphate + H(+)</text>
        <dbReference type="Rhea" id="RHEA:28534"/>
        <dbReference type="ChEBI" id="CHEBI:15377"/>
        <dbReference type="ChEBI" id="CHEBI:15378"/>
        <dbReference type="ChEBI" id="CHEBI:33019"/>
        <dbReference type="ChEBI" id="CHEBI:37568"/>
        <dbReference type="ChEBI" id="CHEBI:63528"/>
        <dbReference type="EC" id="3.6.1.9"/>
    </reaction>
</comment>
<comment type="function">
    <text evidence="4">Nucleoside triphosphate pyrophosphatase that hydrolyzes dTTP and UTP. May have a dual role in cell division arrest and in preventing the incorporation of modified nucleotides into cellular nucleic acids.</text>
</comment>
<evidence type="ECO:0000313" key="6">
    <source>
        <dbReference type="Proteomes" id="UP000587991"/>
    </source>
</evidence>
<dbReference type="Proteomes" id="UP000587991">
    <property type="component" value="Unassembled WGS sequence"/>
</dbReference>
<dbReference type="PANTHER" id="PTHR43213:SF5">
    <property type="entry name" value="BIFUNCTIONAL DTTP_UTP PYROPHOSPHATASE_METHYLTRANSFERASE PROTEIN-RELATED"/>
    <property type="match status" value="1"/>
</dbReference>
<accession>A0A847S5P3</accession>
<protein>
    <recommendedName>
        <fullName evidence="4">dTTP/UTP pyrophosphatase</fullName>
        <shortName evidence="4">dTTPase/UTPase</shortName>
        <ecNumber evidence="4">3.6.1.9</ecNumber>
    </recommendedName>
    <alternativeName>
        <fullName evidence="4">Nucleoside triphosphate pyrophosphatase</fullName>
    </alternativeName>
    <alternativeName>
        <fullName evidence="4">Nucleotide pyrophosphatase</fullName>
        <shortName evidence="4">Nucleotide PPase</shortName>
    </alternativeName>
</protein>
<dbReference type="GO" id="GO:0005737">
    <property type="term" value="C:cytoplasm"/>
    <property type="evidence" value="ECO:0007669"/>
    <property type="project" value="UniProtKB-SubCell"/>
</dbReference>
<evidence type="ECO:0000313" key="5">
    <source>
        <dbReference type="EMBL" id="NLR75174.1"/>
    </source>
</evidence>